<keyword evidence="2" id="KW-0472">Membrane</keyword>
<accession>Q8NB19</accession>
<reference evidence="3" key="1">
    <citation type="journal article" date="2004" name="Nat. Genet.">
        <title>Complete sequencing and characterization of 21,243 full-length human cDNAs.</title>
        <authorList>
            <person name="Ota T."/>
            <person name="Suzuki Y."/>
            <person name="Nishikawa T."/>
            <person name="Otsuki T."/>
            <person name="Sugiyama T."/>
            <person name="Irie R."/>
            <person name="Wakamatsu A."/>
            <person name="Hayashi K."/>
            <person name="Sato H."/>
            <person name="Nagai K."/>
            <person name="Kimura K."/>
            <person name="Makita H."/>
            <person name="Sekine M."/>
            <person name="Obayashi M."/>
            <person name="Nishi T."/>
            <person name="Shibahara T."/>
            <person name="Tanaka T."/>
            <person name="Ishii S."/>
            <person name="Yamamoto J."/>
            <person name="Saito K."/>
            <person name="Kawai Y."/>
            <person name="Isono Y."/>
            <person name="Nakamura Y."/>
            <person name="Nagahari K."/>
            <person name="Murakami K."/>
            <person name="Yasuda T."/>
            <person name="Iwayanagi T."/>
            <person name="Wagatsuma M."/>
            <person name="Shiratori A."/>
            <person name="Sudo H."/>
            <person name="Hosoiri T."/>
            <person name="Kaku Y."/>
            <person name="Kodaira H."/>
            <person name="Kondo H."/>
            <person name="Sugawara M."/>
            <person name="Takahashi M."/>
            <person name="Kanda K."/>
            <person name="Yokoi T."/>
            <person name="Furuya T."/>
            <person name="Kikkawa E."/>
            <person name="Omura Y."/>
            <person name="Abe K."/>
            <person name="Kamihara K."/>
            <person name="Katsuta N."/>
            <person name="Sato K."/>
            <person name="Tanikawa M."/>
            <person name="Yamazaki M."/>
            <person name="Ninomiya K."/>
            <person name="Ishibashi T."/>
            <person name="Yamashita H."/>
            <person name="Murakawa K."/>
            <person name="Fujimori K."/>
            <person name="Tanai H."/>
            <person name="Kimata M."/>
            <person name="Watanabe M."/>
            <person name="Hiraoka S."/>
            <person name="Chiba Y."/>
            <person name="Ishida S."/>
            <person name="Ono Y."/>
            <person name="Takiguchi S."/>
            <person name="Watanabe S."/>
            <person name="Yosida M."/>
            <person name="Hotuta T."/>
            <person name="Kusano J."/>
            <person name="Kanehori K."/>
            <person name="Takahashi-Fujii A."/>
            <person name="Hara H."/>
            <person name="Tanase T."/>
            <person name="Nomura Y."/>
            <person name="Togiya S."/>
            <person name="Komai F."/>
            <person name="Hara R."/>
            <person name="Takeuchi K."/>
            <person name="Arita M."/>
            <person name="Imose N."/>
            <person name="Musashino K."/>
            <person name="Yuuki H."/>
            <person name="Oshima A."/>
            <person name="Sasaki N."/>
            <person name="Aotsuka S."/>
            <person name="Yoshikawa Y."/>
            <person name="Matsunawa H."/>
            <person name="Ichihara T."/>
            <person name="Shiohata N."/>
            <person name="Sano S."/>
            <person name="Moriya S."/>
            <person name="Momiyama H."/>
            <person name="Satoh N."/>
            <person name="Takami S."/>
            <person name="Terashima Y."/>
            <person name="Suzuki O."/>
            <person name="Nakagawa S."/>
            <person name="Senoh A."/>
            <person name="Mizoguchi H."/>
            <person name="Goto Y."/>
            <person name="Shimizu F."/>
            <person name="Wakebe H."/>
            <person name="Hishigaki H."/>
            <person name="Watanabe T."/>
            <person name="Sugiyama A."/>
            <person name="Takemoto M."/>
            <person name="Kawakami B."/>
            <person name="Yamazaki M."/>
            <person name="Watanabe K."/>
            <person name="Kumagai A."/>
            <person name="Itakura S."/>
            <person name="Fukuzumi Y."/>
            <person name="Fujimori Y."/>
            <person name="Komiyama M."/>
            <person name="Tashiro H."/>
            <person name="Tanigami A."/>
            <person name="Fujiwara T."/>
            <person name="Ono T."/>
            <person name="Yamada K."/>
            <person name="Fujii Y."/>
            <person name="Ozaki K."/>
            <person name="Hirao M."/>
            <person name="Ohmori Y."/>
            <person name="Kawabata A."/>
            <person name="Hikiji T."/>
            <person name="Kobatake N."/>
            <person name="Inagaki H."/>
            <person name="Ikema Y."/>
            <person name="Okamoto S."/>
            <person name="Okitani R."/>
            <person name="Kawakami T."/>
            <person name="Noguchi S."/>
            <person name="Itoh T."/>
            <person name="Shigeta K."/>
            <person name="Senba T."/>
            <person name="Matsumura K."/>
            <person name="Nakajima Y."/>
            <person name="Mizuno T."/>
            <person name="Morinaga M."/>
            <person name="Sasaki M."/>
            <person name="Togashi T."/>
            <person name="Oyama M."/>
            <person name="Hata H."/>
            <person name="Watanabe M."/>
            <person name="Komatsu T."/>
            <person name="Mizushima-Sugano J."/>
            <person name="Satoh T."/>
            <person name="Shirai Y."/>
            <person name="Takahashi Y."/>
            <person name="Nakagawa K."/>
            <person name="Okumura K."/>
            <person name="Nagase T."/>
            <person name="Nomura N."/>
            <person name="Kikuchi H."/>
            <person name="Masuho Y."/>
            <person name="Yamashita R."/>
            <person name="Nakai K."/>
            <person name="Yada T."/>
            <person name="Nakamura Y."/>
            <person name="Ohara O."/>
            <person name="Isogai T."/>
            <person name="Sugano S."/>
        </authorList>
    </citation>
    <scope>NUCLEOTIDE SEQUENCE</scope>
    <source>
        <tissue evidence="3">Brain</tissue>
    </source>
</reference>
<evidence type="ECO:0000313" key="3">
    <source>
        <dbReference type="EMBL" id="BAC03725.1"/>
    </source>
</evidence>
<dbReference type="AlphaFoldDB" id="Q8NB19"/>
<protein>
    <submittedName>
        <fullName evidence="3">cDNA FLJ34379 fis, clone FEBRA2018203</fullName>
    </submittedName>
</protein>
<dbReference type="EMBL" id="AK091698">
    <property type="protein sequence ID" value="BAC03725.1"/>
    <property type="molecule type" value="mRNA"/>
</dbReference>
<keyword evidence="2" id="KW-1133">Transmembrane helix</keyword>
<proteinExistence type="evidence at transcript level"/>
<feature type="region of interest" description="Disordered" evidence="1">
    <location>
        <begin position="65"/>
        <end position="100"/>
    </location>
</feature>
<evidence type="ECO:0000256" key="2">
    <source>
        <dbReference type="SAM" id="Phobius"/>
    </source>
</evidence>
<feature type="transmembrane region" description="Helical" evidence="2">
    <location>
        <begin position="113"/>
        <end position="133"/>
    </location>
</feature>
<name>Q8NB19_HUMAN</name>
<evidence type="ECO:0000256" key="1">
    <source>
        <dbReference type="SAM" id="MobiDB-lite"/>
    </source>
</evidence>
<sequence>MGGEPWRGLSGFTPCCFAWPENVRKGHKVTGASATPIFLSPLDWAQRGDCHGNHRCPERGSWGWPHPFPAEIGDPGVGGAAPSRPPGGHGRKPRTPAPEAVSDWPLEAADTQIGGPGCIFINIMSVLINIIYLK</sequence>
<organism evidence="3">
    <name type="scientific">Homo sapiens</name>
    <name type="common">Human</name>
    <dbReference type="NCBI Taxonomy" id="9606"/>
    <lineage>
        <taxon>Eukaryota</taxon>
        <taxon>Metazoa</taxon>
        <taxon>Chordata</taxon>
        <taxon>Craniata</taxon>
        <taxon>Vertebrata</taxon>
        <taxon>Euteleostomi</taxon>
        <taxon>Mammalia</taxon>
        <taxon>Eutheria</taxon>
        <taxon>Euarchontoglires</taxon>
        <taxon>Primates</taxon>
        <taxon>Haplorrhini</taxon>
        <taxon>Catarrhini</taxon>
        <taxon>Hominidae</taxon>
        <taxon>Homo</taxon>
    </lineage>
</organism>
<keyword evidence="2" id="KW-0812">Transmembrane</keyword>